<evidence type="ECO:0000256" key="2">
    <source>
        <dbReference type="ARBA" id="ARBA00007639"/>
    </source>
</evidence>
<accession>A0A6J7M1A1</accession>
<dbReference type="PANTHER" id="PTHR30036:SF7">
    <property type="entry name" value="ABC TRANSPORTER PERIPLASMIC-BINDING PROTEIN YPHF"/>
    <property type="match status" value="1"/>
</dbReference>
<proteinExistence type="inferred from homology"/>
<name>A0A6J7M1A1_9ZZZZ</name>
<dbReference type="InterPro" id="IPR028082">
    <property type="entry name" value="Peripla_BP_I"/>
</dbReference>
<dbReference type="AlphaFoldDB" id="A0A6J7M1A1"/>
<dbReference type="SUPFAM" id="SSF53822">
    <property type="entry name" value="Periplasmic binding protein-like I"/>
    <property type="match status" value="1"/>
</dbReference>
<dbReference type="InterPro" id="IPR025997">
    <property type="entry name" value="SBP_2_dom"/>
</dbReference>
<dbReference type="Gene3D" id="3.40.50.2300">
    <property type="match status" value="2"/>
</dbReference>
<comment type="similarity">
    <text evidence="2">Belongs to the bacterial solute-binding protein 2 family.</text>
</comment>
<feature type="domain" description="Periplasmic binding protein" evidence="3">
    <location>
        <begin position="146"/>
        <end position="404"/>
    </location>
</feature>
<evidence type="ECO:0000259" key="3">
    <source>
        <dbReference type="Pfam" id="PF13407"/>
    </source>
</evidence>
<evidence type="ECO:0000313" key="4">
    <source>
        <dbReference type="EMBL" id="CAB4972059.1"/>
    </source>
</evidence>
<sequence>MSRNKFITALYRTARIHRKGLTDVYPSRIVCHQTKSFVLFNWPPRLDGTVKVSQLLSTAKAAAVIAAGAMLLAACGGTADSASSSTEAAASSSSTISAELGDPQARLETLYAGTFTEAPTGGPKPAAGKNVWIISYLQAYVSAASTAQAAQDAATALGWESTVFDAEGDPAQAVAGIRQAVAAKADVIFTIYFDCESIKAGLIAAKDAGVVRVANESRDCEGSPLFDYVVTYNPGTYAFNDGSFGGYLMGWQASTADYIIAKSGGKAKTILIVQPDTAAALLQAEGFRTQMTSCPDCSIVAEVNILGTELGAATQQKVQQALLQHPEADSIAVPGDAFLTGGVIGAMKAAGVYGKMIIGGGEGSDATVGLARDYPGDWGLSLLPVKWEGWQAMDAANRIIGGQEPALASGIGYQIIDKDHNMPATDEVVVTKDGQPIDYPAQYKAAWAAAS</sequence>
<evidence type="ECO:0000256" key="1">
    <source>
        <dbReference type="ARBA" id="ARBA00004196"/>
    </source>
</evidence>
<dbReference type="InterPro" id="IPR050555">
    <property type="entry name" value="Bact_Solute-Bind_Prot2"/>
</dbReference>
<dbReference type="Pfam" id="PF13407">
    <property type="entry name" value="Peripla_BP_4"/>
    <property type="match status" value="1"/>
</dbReference>
<dbReference type="PANTHER" id="PTHR30036">
    <property type="entry name" value="D-XYLOSE-BINDING PERIPLASMIC PROTEIN"/>
    <property type="match status" value="1"/>
</dbReference>
<reference evidence="4" key="1">
    <citation type="submission" date="2020-05" db="EMBL/GenBank/DDBJ databases">
        <authorList>
            <person name="Chiriac C."/>
            <person name="Salcher M."/>
            <person name="Ghai R."/>
            <person name="Kavagutti S V."/>
        </authorList>
    </citation>
    <scope>NUCLEOTIDE SEQUENCE</scope>
</reference>
<dbReference type="GO" id="GO:0030246">
    <property type="term" value="F:carbohydrate binding"/>
    <property type="evidence" value="ECO:0007669"/>
    <property type="project" value="TreeGrafter"/>
</dbReference>
<protein>
    <submittedName>
        <fullName evidence="4">Unannotated protein</fullName>
    </submittedName>
</protein>
<organism evidence="4">
    <name type="scientific">freshwater metagenome</name>
    <dbReference type="NCBI Taxonomy" id="449393"/>
    <lineage>
        <taxon>unclassified sequences</taxon>
        <taxon>metagenomes</taxon>
        <taxon>ecological metagenomes</taxon>
    </lineage>
</organism>
<gene>
    <name evidence="4" type="ORF">UFOPK3772_03465</name>
</gene>
<dbReference type="GO" id="GO:0030288">
    <property type="term" value="C:outer membrane-bounded periplasmic space"/>
    <property type="evidence" value="ECO:0007669"/>
    <property type="project" value="TreeGrafter"/>
</dbReference>
<dbReference type="EMBL" id="CAFBNE010000210">
    <property type="protein sequence ID" value="CAB4972059.1"/>
    <property type="molecule type" value="Genomic_DNA"/>
</dbReference>
<comment type="subcellular location">
    <subcellularLocation>
        <location evidence="1">Cell envelope</location>
    </subcellularLocation>
</comment>